<evidence type="ECO:0000313" key="2">
    <source>
        <dbReference type="Proteomes" id="UP001172687"/>
    </source>
</evidence>
<organism evidence="1 2">
    <name type="scientific">Mycolicibacterium austroafricanum</name>
    <name type="common">Mycobacterium austroafricanum</name>
    <dbReference type="NCBI Taxonomy" id="39687"/>
    <lineage>
        <taxon>Bacteria</taxon>
        <taxon>Bacillati</taxon>
        <taxon>Actinomycetota</taxon>
        <taxon>Actinomycetes</taxon>
        <taxon>Mycobacteriales</taxon>
        <taxon>Mycobacteriaceae</taxon>
        <taxon>Mycolicibacterium</taxon>
    </lineage>
</organism>
<gene>
    <name evidence="1" type="ORF">QYF68_09990</name>
</gene>
<accession>A0ABT8HBL4</accession>
<dbReference type="EMBL" id="JAUHTC010000038">
    <property type="protein sequence ID" value="MDN4518155.1"/>
    <property type="molecule type" value="Genomic_DNA"/>
</dbReference>
<comment type="caution">
    <text evidence="1">The sequence shown here is derived from an EMBL/GenBank/DDBJ whole genome shotgun (WGS) entry which is preliminary data.</text>
</comment>
<dbReference type="Proteomes" id="UP001172687">
    <property type="component" value="Unassembled WGS sequence"/>
</dbReference>
<evidence type="ECO:0000313" key="1">
    <source>
        <dbReference type="EMBL" id="MDN4518155.1"/>
    </source>
</evidence>
<name>A0ABT8HBL4_MYCAO</name>
<keyword evidence="2" id="KW-1185">Reference proteome</keyword>
<proteinExistence type="predicted"/>
<sequence length="53" mass="5670">MSGLAAIPARILVDELVRRHGPEKAARMLGLSNEGELLTVTAELDSLRSPEAN</sequence>
<protein>
    <submittedName>
        <fullName evidence="1">Uncharacterized protein</fullName>
    </submittedName>
</protein>
<reference evidence="1" key="1">
    <citation type="submission" date="2023-07" db="EMBL/GenBank/DDBJ databases">
        <title>Degradation of tert-butanol by M. austroafricanum TBA100.</title>
        <authorList>
            <person name="Helbich S."/>
            <person name="Vainshtein Y."/>
        </authorList>
    </citation>
    <scope>NUCLEOTIDE SEQUENCE</scope>
    <source>
        <strain evidence="1">TBA100</strain>
    </source>
</reference>
<dbReference type="RefSeq" id="WP_301161396.1">
    <property type="nucleotide sequence ID" value="NZ_JAUHTC010000038.1"/>
</dbReference>